<feature type="transmembrane region" description="Helical" evidence="5">
    <location>
        <begin position="265"/>
        <end position="291"/>
    </location>
</feature>
<comment type="subcellular location">
    <subcellularLocation>
        <location evidence="1">Membrane</location>
        <topology evidence="1">Multi-pass membrane protein</topology>
    </subcellularLocation>
</comment>
<keyword evidence="4 5" id="KW-0472">Membrane</keyword>
<evidence type="ECO:0000313" key="6">
    <source>
        <dbReference type="EMBL" id="GFR05329.1"/>
    </source>
</evidence>
<sequence>MELEYVKLLSAFGLLLITFLFTMLPVFWFKKYEMLDDNLRQDNFRGISYFNCFGGGVFLGTCLLHLFPDVQQEMDLIFKELNIVPNYPVSEFLFGFGFLAILIIEQIILNCREQDEDDDDEEEFLVQTQEQSINDSTFQENNTYYPTTQYGSIGVTPEACDEEVTYIQNRSSSSIFRSLLLVFALSLHSIFEGLAIGLQTSIQSNIRILVAVLIHKCIIAFTLGLNLTHSSLRNINVIKSNFFFSLASPIGIVIGVLVIDFVEGVALAITSGILQGLATGTFLYITVIEILPKELSTGKDRMVKMACVVLGYSIVSLLLTFLPE</sequence>
<dbReference type="PANTHER" id="PTHR11040">
    <property type="entry name" value="ZINC/IRON TRANSPORTER"/>
    <property type="match status" value="1"/>
</dbReference>
<dbReference type="PANTHER" id="PTHR11040:SF140">
    <property type="entry name" value="ZRT (ZRT), IRT- (IRT-) LIKE PROTEIN TRANSPORTER"/>
    <property type="match status" value="1"/>
</dbReference>
<dbReference type="GO" id="GO:0005385">
    <property type="term" value="F:zinc ion transmembrane transporter activity"/>
    <property type="evidence" value="ECO:0007669"/>
    <property type="project" value="TreeGrafter"/>
</dbReference>
<evidence type="ECO:0000313" key="7">
    <source>
        <dbReference type="Proteomes" id="UP000887116"/>
    </source>
</evidence>
<feature type="transmembrane region" description="Helical" evidence="5">
    <location>
        <begin position="208"/>
        <end position="228"/>
    </location>
</feature>
<dbReference type="EMBL" id="BMAO01025845">
    <property type="protein sequence ID" value="GFR05329.1"/>
    <property type="molecule type" value="Genomic_DNA"/>
</dbReference>
<evidence type="ECO:0000256" key="3">
    <source>
        <dbReference type="ARBA" id="ARBA00022989"/>
    </source>
</evidence>
<name>A0A8X6HLE2_TRICU</name>
<feature type="transmembrane region" description="Helical" evidence="5">
    <location>
        <begin position="87"/>
        <end position="104"/>
    </location>
</feature>
<feature type="transmembrane region" description="Helical" evidence="5">
    <location>
        <begin position="240"/>
        <end position="259"/>
    </location>
</feature>
<accession>A0A8X6HLE2</accession>
<evidence type="ECO:0000256" key="5">
    <source>
        <dbReference type="SAM" id="Phobius"/>
    </source>
</evidence>
<protein>
    <submittedName>
        <fullName evidence="6">Zinc transporter ZIP1</fullName>
    </submittedName>
</protein>
<evidence type="ECO:0000256" key="1">
    <source>
        <dbReference type="ARBA" id="ARBA00004141"/>
    </source>
</evidence>
<evidence type="ECO:0000256" key="4">
    <source>
        <dbReference type="ARBA" id="ARBA00023136"/>
    </source>
</evidence>
<dbReference type="InterPro" id="IPR003689">
    <property type="entry name" value="ZIP"/>
</dbReference>
<dbReference type="GO" id="GO:0005886">
    <property type="term" value="C:plasma membrane"/>
    <property type="evidence" value="ECO:0007669"/>
    <property type="project" value="TreeGrafter"/>
</dbReference>
<dbReference type="OrthoDB" id="448280at2759"/>
<feature type="transmembrane region" description="Helical" evidence="5">
    <location>
        <begin position="6"/>
        <end position="29"/>
    </location>
</feature>
<dbReference type="Pfam" id="PF02535">
    <property type="entry name" value="Zip"/>
    <property type="match status" value="1"/>
</dbReference>
<organism evidence="6 7">
    <name type="scientific">Trichonephila clavata</name>
    <name type="common">Joro spider</name>
    <name type="synonym">Nephila clavata</name>
    <dbReference type="NCBI Taxonomy" id="2740835"/>
    <lineage>
        <taxon>Eukaryota</taxon>
        <taxon>Metazoa</taxon>
        <taxon>Ecdysozoa</taxon>
        <taxon>Arthropoda</taxon>
        <taxon>Chelicerata</taxon>
        <taxon>Arachnida</taxon>
        <taxon>Araneae</taxon>
        <taxon>Araneomorphae</taxon>
        <taxon>Entelegynae</taxon>
        <taxon>Araneoidea</taxon>
        <taxon>Nephilidae</taxon>
        <taxon>Trichonephila</taxon>
    </lineage>
</organism>
<gene>
    <name evidence="6" type="primary">slc39a1</name>
    <name evidence="6" type="ORF">TNCT_642071</name>
</gene>
<feature type="transmembrane region" description="Helical" evidence="5">
    <location>
        <begin position="49"/>
        <end position="67"/>
    </location>
</feature>
<keyword evidence="3 5" id="KW-1133">Transmembrane helix</keyword>
<keyword evidence="2 5" id="KW-0812">Transmembrane</keyword>
<keyword evidence="7" id="KW-1185">Reference proteome</keyword>
<dbReference type="Proteomes" id="UP000887116">
    <property type="component" value="Unassembled WGS sequence"/>
</dbReference>
<feature type="transmembrane region" description="Helical" evidence="5">
    <location>
        <begin position="303"/>
        <end position="322"/>
    </location>
</feature>
<dbReference type="AlphaFoldDB" id="A0A8X6HLE2"/>
<evidence type="ECO:0000256" key="2">
    <source>
        <dbReference type="ARBA" id="ARBA00022692"/>
    </source>
</evidence>
<feature type="transmembrane region" description="Helical" evidence="5">
    <location>
        <begin position="179"/>
        <end position="202"/>
    </location>
</feature>
<reference evidence="6" key="1">
    <citation type="submission" date="2020-07" db="EMBL/GenBank/DDBJ databases">
        <title>Multicomponent nature underlies the extraordinary mechanical properties of spider dragline silk.</title>
        <authorList>
            <person name="Kono N."/>
            <person name="Nakamura H."/>
            <person name="Mori M."/>
            <person name="Yoshida Y."/>
            <person name="Ohtoshi R."/>
            <person name="Malay A.D."/>
            <person name="Moran D.A.P."/>
            <person name="Tomita M."/>
            <person name="Numata K."/>
            <person name="Arakawa K."/>
        </authorList>
    </citation>
    <scope>NUCLEOTIDE SEQUENCE</scope>
</reference>
<comment type="caution">
    <text evidence="6">The sequence shown here is derived from an EMBL/GenBank/DDBJ whole genome shotgun (WGS) entry which is preliminary data.</text>
</comment>
<proteinExistence type="predicted"/>